<dbReference type="SUPFAM" id="SSF54928">
    <property type="entry name" value="RNA-binding domain, RBD"/>
    <property type="match status" value="1"/>
</dbReference>
<dbReference type="InterPro" id="IPR012677">
    <property type="entry name" value="Nucleotide-bd_a/b_plait_sf"/>
</dbReference>
<keyword evidence="5" id="KW-1185">Reference proteome</keyword>
<dbReference type="InterPro" id="IPR034152">
    <property type="entry name" value="SLIRP_RRM"/>
</dbReference>
<dbReference type="Proteomes" id="UP000694545">
    <property type="component" value="Unplaced"/>
</dbReference>
<evidence type="ECO:0000256" key="1">
    <source>
        <dbReference type="ARBA" id="ARBA00022884"/>
    </source>
</evidence>
<protein>
    <recommendedName>
        <fullName evidence="3">RRM domain-containing protein</fullName>
    </recommendedName>
</protein>
<dbReference type="PANTHER" id="PTHR11176:SF61">
    <property type="entry name" value="SRA STEM-LOOP INTERACTING RNA BINDING PROTEIN"/>
    <property type="match status" value="1"/>
</dbReference>
<dbReference type="Pfam" id="PF00076">
    <property type="entry name" value="RRM_1"/>
    <property type="match status" value="1"/>
</dbReference>
<reference evidence="4" key="1">
    <citation type="submission" date="2025-08" db="UniProtKB">
        <authorList>
            <consortium name="Ensembl"/>
        </authorList>
    </citation>
    <scope>IDENTIFICATION</scope>
</reference>
<name>A0A8D2LP05_VARKO</name>
<evidence type="ECO:0000313" key="5">
    <source>
        <dbReference type="Proteomes" id="UP000694545"/>
    </source>
</evidence>
<dbReference type="InterPro" id="IPR035979">
    <property type="entry name" value="RBD_domain_sf"/>
</dbReference>
<reference evidence="4" key="2">
    <citation type="submission" date="2025-09" db="UniProtKB">
        <authorList>
            <consortium name="Ensembl"/>
        </authorList>
    </citation>
    <scope>IDENTIFICATION</scope>
</reference>
<evidence type="ECO:0000259" key="3">
    <source>
        <dbReference type="PROSITE" id="PS50102"/>
    </source>
</evidence>
<dbReference type="AlphaFoldDB" id="A0A8D2LP05"/>
<dbReference type="GO" id="GO:0003723">
    <property type="term" value="F:RNA binding"/>
    <property type="evidence" value="ECO:0007669"/>
    <property type="project" value="UniProtKB-UniRule"/>
</dbReference>
<dbReference type="Ensembl" id="ENSVKKT00000025026.1">
    <property type="protein sequence ID" value="ENSVKKP00000024433.1"/>
    <property type="gene ID" value="ENSVKKG00000016094.1"/>
</dbReference>
<dbReference type="PANTHER" id="PTHR11176">
    <property type="entry name" value="BOULE-RELATED"/>
    <property type="match status" value="1"/>
</dbReference>
<sequence length="225" mass="25194">MPTNMWQCGGSLARGTCKNRRLYHPLAAVSMDTGCRQPSAKKAGKQDRPVYLPRHWLREVNHPGGVRAFPAPIEAKEAAKSVLFARDGRRHLSGQSDLACTRHAEGENRAFHWISGREPAPLVFSSFKMAAAGVARRSFQAFIARIPWTMGAHEIKQYFSQFGTVKNCILPFNTETGFHKGFCWVGFSTEEGLKNALQKDSHIIEGAKLQVELQRGRHKPNEHSE</sequence>
<dbReference type="SMART" id="SM00360">
    <property type="entry name" value="RRM"/>
    <property type="match status" value="1"/>
</dbReference>
<dbReference type="OMA" id="HHAPQVG"/>
<evidence type="ECO:0000256" key="2">
    <source>
        <dbReference type="PROSITE-ProRule" id="PRU00176"/>
    </source>
</evidence>
<organism evidence="4 5">
    <name type="scientific">Varanus komodoensis</name>
    <name type="common">Komodo dragon</name>
    <dbReference type="NCBI Taxonomy" id="61221"/>
    <lineage>
        <taxon>Eukaryota</taxon>
        <taxon>Metazoa</taxon>
        <taxon>Chordata</taxon>
        <taxon>Craniata</taxon>
        <taxon>Vertebrata</taxon>
        <taxon>Euteleostomi</taxon>
        <taxon>Lepidosauria</taxon>
        <taxon>Squamata</taxon>
        <taxon>Bifurcata</taxon>
        <taxon>Unidentata</taxon>
        <taxon>Episquamata</taxon>
        <taxon>Toxicofera</taxon>
        <taxon>Anguimorpha</taxon>
        <taxon>Paleoanguimorpha</taxon>
        <taxon>Varanoidea</taxon>
        <taxon>Varanidae</taxon>
        <taxon>Varanus</taxon>
    </lineage>
</organism>
<dbReference type="CDD" id="cd12242">
    <property type="entry name" value="RRM_SLIRP"/>
    <property type="match status" value="1"/>
</dbReference>
<dbReference type="InterPro" id="IPR000504">
    <property type="entry name" value="RRM_dom"/>
</dbReference>
<evidence type="ECO:0000313" key="4">
    <source>
        <dbReference type="Ensembl" id="ENSVKKP00000024433.1"/>
    </source>
</evidence>
<keyword evidence="1 2" id="KW-0694">RNA-binding</keyword>
<dbReference type="PROSITE" id="PS50102">
    <property type="entry name" value="RRM"/>
    <property type="match status" value="1"/>
</dbReference>
<feature type="domain" description="RRM" evidence="3">
    <location>
        <begin position="139"/>
        <end position="216"/>
    </location>
</feature>
<accession>A0A8D2LP05</accession>
<proteinExistence type="predicted"/>
<dbReference type="Gene3D" id="3.30.70.330">
    <property type="match status" value="1"/>
</dbReference>